<organism evidence="1 2">
    <name type="scientific">Anas platyrhynchos</name>
    <name type="common">Mallard</name>
    <name type="synonym">Anas boschas</name>
    <dbReference type="NCBI Taxonomy" id="8839"/>
    <lineage>
        <taxon>Eukaryota</taxon>
        <taxon>Metazoa</taxon>
        <taxon>Chordata</taxon>
        <taxon>Craniata</taxon>
        <taxon>Vertebrata</taxon>
        <taxon>Euteleostomi</taxon>
        <taxon>Archelosauria</taxon>
        <taxon>Archosauria</taxon>
        <taxon>Dinosauria</taxon>
        <taxon>Saurischia</taxon>
        <taxon>Theropoda</taxon>
        <taxon>Coelurosauria</taxon>
        <taxon>Aves</taxon>
        <taxon>Neognathae</taxon>
        <taxon>Galloanserae</taxon>
        <taxon>Anseriformes</taxon>
        <taxon>Anatidae</taxon>
        <taxon>Anatinae</taxon>
        <taxon>Anas</taxon>
    </lineage>
</organism>
<evidence type="ECO:0000313" key="2">
    <source>
        <dbReference type="Proteomes" id="UP000296049"/>
    </source>
</evidence>
<gene>
    <name evidence="1" type="ORF">Anapl_10573</name>
</gene>
<keyword evidence="2" id="KW-1185">Reference proteome</keyword>
<name>R0KG15_ANAPL</name>
<reference evidence="2" key="1">
    <citation type="journal article" date="2013" name="Nat. Genet.">
        <title>The duck genome and transcriptome provide insight into an avian influenza virus reservoir species.</title>
        <authorList>
            <person name="Huang Y."/>
            <person name="Li Y."/>
            <person name="Burt D.W."/>
            <person name="Chen H."/>
            <person name="Zhang Y."/>
            <person name="Qian W."/>
            <person name="Kim H."/>
            <person name="Gan S."/>
            <person name="Zhao Y."/>
            <person name="Li J."/>
            <person name="Yi K."/>
            <person name="Feng H."/>
            <person name="Zhu P."/>
            <person name="Li B."/>
            <person name="Liu Q."/>
            <person name="Fairley S."/>
            <person name="Magor K.E."/>
            <person name="Du Z."/>
            <person name="Hu X."/>
            <person name="Goodman L."/>
            <person name="Tafer H."/>
            <person name="Vignal A."/>
            <person name="Lee T."/>
            <person name="Kim K.W."/>
            <person name="Sheng Z."/>
            <person name="An Y."/>
            <person name="Searle S."/>
            <person name="Herrero J."/>
            <person name="Groenen M.A."/>
            <person name="Crooijmans R.P."/>
            <person name="Faraut T."/>
            <person name="Cai Q."/>
            <person name="Webster R.G."/>
            <person name="Aldridge J.R."/>
            <person name="Warren W.C."/>
            <person name="Bartschat S."/>
            <person name="Kehr S."/>
            <person name="Marz M."/>
            <person name="Stadler P.F."/>
            <person name="Smith J."/>
            <person name="Kraus R.H."/>
            <person name="Zhao Y."/>
            <person name="Ren L."/>
            <person name="Fei J."/>
            <person name="Morisson M."/>
            <person name="Kaiser P."/>
            <person name="Griffin D.K."/>
            <person name="Rao M."/>
            <person name="Pitel F."/>
            <person name="Wang J."/>
            <person name="Li N."/>
        </authorList>
    </citation>
    <scope>NUCLEOTIDE SEQUENCE [LARGE SCALE GENOMIC DNA]</scope>
</reference>
<sequence>MCHTVINNMGLKFTTLTIHFIIPMSYRRFPQPHTLKLLQNHGISQFSATLSLAVISVSLVQAQFQFKKYSNGCSNTCKNNCLSQLSAEISTISKIALQLCYTGHWRSRQMQAPSFQAPSFQSIENSVNTNQDWFAVSKPSLHPYLLHHYSIIYISFIADPTGERVSSSNLKPSPYRQQIAKYCLFLKHKDNKDFIYFQLVLKSGLRVAMLTGHFERKEEGVCCN</sequence>
<dbReference type="Proteomes" id="UP000296049">
    <property type="component" value="Unassembled WGS sequence"/>
</dbReference>
<dbReference type="AlphaFoldDB" id="R0KG15"/>
<dbReference type="EMBL" id="KB742395">
    <property type="protein sequence ID" value="EOB09057.1"/>
    <property type="molecule type" value="Genomic_DNA"/>
</dbReference>
<evidence type="ECO:0000313" key="1">
    <source>
        <dbReference type="EMBL" id="EOB09057.1"/>
    </source>
</evidence>
<proteinExistence type="predicted"/>
<protein>
    <submittedName>
        <fullName evidence="1">Uncharacterized protein</fullName>
    </submittedName>
</protein>
<accession>R0KG15</accession>